<reference evidence="5" key="1">
    <citation type="journal article" date="2019" name="PLoS Negl. Trop. Dis.">
        <title>Revisiting the worldwide diversity of Leptospira species in the environment.</title>
        <authorList>
            <person name="Vincent A.T."/>
            <person name="Schiettekatte O."/>
            <person name="Bourhy P."/>
            <person name="Veyrier F.J."/>
            <person name="Picardeau M."/>
        </authorList>
    </citation>
    <scope>NUCLEOTIDE SEQUENCE [LARGE SCALE GENOMIC DNA]</scope>
    <source>
        <strain evidence="5">201702476</strain>
    </source>
</reference>
<evidence type="ECO:0000259" key="4">
    <source>
        <dbReference type="Pfam" id="PF19412"/>
    </source>
</evidence>
<evidence type="ECO:0000256" key="2">
    <source>
        <dbReference type="ARBA" id="ARBA00023136"/>
    </source>
</evidence>
<dbReference type="Gene3D" id="2.40.160.50">
    <property type="entry name" value="membrane protein fhac: a member of the omp85/tpsb transporter family"/>
    <property type="match status" value="1"/>
</dbReference>
<dbReference type="GO" id="GO:0046819">
    <property type="term" value="P:protein secretion by the type V secretion system"/>
    <property type="evidence" value="ECO:0007669"/>
    <property type="project" value="TreeGrafter"/>
</dbReference>
<dbReference type="InterPro" id="IPR051544">
    <property type="entry name" value="TPS_OM_transporter"/>
</dbReference>
<evidence type="ECO:0000313" key="5">
    <source>
        <dbReference type="EMBL" id="TGL59176.1"/>
    </source>
</evidence>
<comment type="subcellular location">
    <subcellularLocation>
        <location evidence="1">Membrane</location>
    </subcellularLocation>
</comment>
<name>A0A4R9K226_9LEPT</name>
<comment type="caution">
    <text evidence="5">The sequence shown here is derived from an EMBL/GenBank/DDBJ whole genome shotgun (WGS) entry which is preliminary data.</text>
</comment>
<evidence type="ECO:0000259" key="3">
    <source>
        <dbReference type="Pfam" id="PF01103"/>
    </source>
</evidence>
<dbReference type="PANTHER" id="PTHR34597">
    <property type="entry name" value="SLR1661 PROTEIN"/>
    <property type="match status" value="1"/>
</dbReference>
<keyword evidence="6" id="KW-1185">Reference proteome</keyword>
<dbReference type="RefSeq" id="WP_135623702.1">
    <property type="nucleotide sequence ID" value="NZ_RQGD01000025.1"/>
</dbReference>
<dbReference type="InterPro" id="IPR000184">
    <property type="entry name" value="Bac_surfAg_D15"/>
</dbReference>
<dbReference type="Pfam" id="PF01103">
    <property type="entry name" value="Omp85"/>
    <property type="match status" value="1"/>
</dbReference>
<accession>A0A4R9K226</accession>
<keyword evidence="2" id="KW-0472">Membrane</keyword>
<dbReference type="Pfam" id="PF19412">
    <property type="entry name" value="DUF5982"/>
    <property type="match status" value="1"/>
</dbReference>
<dbReference type="EMBL" id="RQGD01000025">
    <property type="protein sequence ID" value="TGL59176.1"/>
    <property type="molecule type" value="Genomic_DNA"/>
</dbReference>
<dbReference type="GO" id="GO:0019867">
    <property type="term" value="C:outer membrane"/>
    <property type="evidence" value="ECO:0007669"/>
    <property type="project" value="InterPro"/>
</dbReference>
<sequence>MVLAFSNPLYSQEKTKRIELHEDKKLDEEELAHKKEGFYFNALPLFSSDPVRGQGGGLRTNLFFNGKKTDEYFEYQPYQYKVSSQLFQTNQGVRNYFISLDTPYIFETAFRFKSSLGWDYNPNSQYFGVGEKSLETLKERPRNQPGYGDYDSPNYNGYEENQSYRRPAFKPSEIAGGNYSDQGYNSYTFNSTTLFNSIDYTFWKAFKWIGASEISKNIIRHSDKAWSPSKDPLFGDALWETSVPNSESKLTEDFLAGRIKGYNGGQANYFRTGIAYDTRDFEPDPDSGILVEFNIANVSKNTGSSFDYNKLFFQMKYFRKLFPSVFEELVFATRIAGSYSSSGTPFSEIRYMWSVDGPLTGIGGLQTVRGYRQDRFIGTMAGFGSYEVRWRFASLKMGEQEFTFSFVPFYDYGRVWDSEKKIGLQSYKFSYGSGLRIIWNQATVILIDLAKSKEDTQLFIDFAHAF</sequence>
<dbReference type="PANTHER" id="PTHR34597:SF3">
    <property type="entry name" value="OUTER MEMBRANE TRANSPORTER CDIB"/>
    <property type="match status" value="1"/>
</dbReference>
<evidence type="ECO:0000256" key="1">
    <source>
        <dbReference type="ARBA" id="ARBA00004370"/>
    </source>
</evidence>
<protein>
    <submittedName>
        <fullName evidence="5">Uncharacterized protein</fullName>
    </submittedName>
</protein>
<feature type="domain" description="Bacterial surface antigen (D15)" evidence="3">
    <location>
        <begin position="264"/>
        <end position="441"/>
    </location>
</feature>
<evidence type="ECO:0000313" key="6">
    <source>
        <dbReference type="Proteomes" id="UP000297693"/>
    </source>
</evidence>
<dbReference type="GO" id="GO:0098046">
    <property type="term" value="C:type V protein secretion system complex"/>
    <property type="evidence" value="ECO:0007669"/>
    <property type="project" value="TreeGrafter"/>
</dbReference>
<dbReference type="GO" id="GO:0008320">
    <property type="term" value="F:protein transmembrane transporter activity"/>
    <property type="evidence" value="ECO:0007669"/>
    <property type="project" value="TreeGrafter"/>
</dbReference>
<dbReference type="OrthoDB" id="9771071at2"/>
<dbReference type="Proteomes" id="UP000297693">
    <property type="component" value="Unassembled WGS sequence"/>
</dbReference>
<dbReference type="InterPro" id="IPR046024">
    <property type="entry name" value="DUF5982"/>
</dbReference>
<organism evidence="5 6">
    <name type="scientific">Leptospira ognonensis</name>
    <dbReference type="NCBI Taxonomy" id="2484945"/>
    <lineage>
        <taxon>Bacteria</taxon>
        <taxon>Pseudomonadati</taxon>
        <taxon>Spirochaetota</taxon>
        <taxon>Spirochaetia</taxon>
        <taxon>Leptospirales</taxon>
        <taxon>Leptospiraceae</taxon>
        <taxon>Leptospira</taxon>
    </lineage>
</organism>
<dbReference type="AlphaFoldDB" id="A0A4R9K226"/>
<dbReference type="NCBIfam" id="NF047779">
    <property type="entry name" value="Omp85_fam"/>
    <property type="match status" value="1"/>
</dbReference>
<proteinExistence type="predicted"/>
<gene>
    <name evidence="5" type="ORF">EHQ58_09715</name>
</gene>
<feature type="domain" description="DUF5982" evidence="4">
    <location>
        <begin position="17"/>
        <end position="79"/>
    </location>
</feature>